<evidence type="ECO:0000313" key="5">
    <source>
        <dbReference type="Proteomes" id="UP000188946"/>
    </source>
</evidence>
<dbReference type="GO" id="GO:0016747">
    <property type="term" value="F:acyltransferase activity, transferring groups other than amino-acyl groups"/>
    <property type="evidence" value="ECO:0007669"/>
    <property type="project" value="InterPro"/>
</dbReference>
<dbReference type="EMBL" id="MSPT01000003">
    <property type="protein sequence ID" value="ONK28853.1"/>
    <property type="molecule type" value="Genomic_DNA"/>
</dbReference>
<reference evidence="4 5" key="1">
    <citation type="submission" date="2016-12" db="EMBL/GenBank/DDBJ databases">
        <authorList>
            <person name="Gulvik C.A."/>
        </authorList>
    </citation>
    <scope>NUCLEOTIDE SEQUENCE [LARGE SCALE GENOMIC DNA]</scope>
    <source>
        <strain evidence="3 5">12-5202</strain>
        <strain evidence="2 4">12-5291</strain>
    </source>
</reference>
<dbReference type="EMBL" id="MSPR01000001">
    <property type="protein sequence ID" value="ONK31156.1"/>
    <property type="molecule type" value="Genomic_DNA"/>
</dbReference>
<dbReference type="PANTHER" id="PTHR39173">
    <property type="entry name" value="ACETYLTRANSFERASE"/>
    <property type="match status" value="1"/>
</dbReference>
<sequence length="166" mass="19027">MELRKPTLADKTAVLEMIEEFYRVDSPIDGFFGGEDVDYEGWLEKNAASEMGLGLPEGIVPSIQYVSFDANNRPLGFLNLRLCLNERLLRRGGHIGYSIRPSERRKGYAKEQLRLGLLEARSKNISRLLVTCHVDNEASRRTILSQAGQLEERLGEIERYWIEVRE</sequence>
<comment type="caution">
    <text evidence="2">The sequence shown here is derived from an EMBL/GenBank/DDBJ whole genome shotgun (WGS) entry which is preliminary data.</text>
</comment>
<evidence type="ECO:0000313" key="4">
    <source>
        <dbReference type="Proteomes" id="UP000188600"/>
    </source>
</evidence>
<dbReference type="Pfam" id="PF13302">
    <property type="entry name" value="Acetyltransf_3"/>
    <property type="match status" value="1"/>
</dbReference>
<dbReference type="Proteomes" id="UP000188946">
    <property type="component" value="Unassembled WGS sequence"/>
</dbReference>
<evidence type="ECO:0000259" key="1">
    <source>
        <dbReference type="PROSITE" id="PS51186"/>
    </source>
</evidence>
<name>A0AB36JRT7_9STRE</name>
<evidence type="ECO:0000313" key="2">
    <source>
        <dbReference type="EMBL" id="ONK28853.1"/>
    </source>
</evidence>
<dbReference type="InterPro" id="IPR016181">
    <property type="entry name" value="Acyl_CoA_acyltransferase"/>
</dbReference>
<proteinExistence type="predicted"/>
<accession>A0AB36JRT7</accession>
<gene>
    <name evidence="3" type="ORF">BVE84_01215</name>
    <name evidence="2" type="ORF">BVE86_01860</name>
</gene>
<dbReference type="Proteomes" id="UP000188600">
    <property type="component" value="Unassembled WGS sequence"/>
</dbReference>
<protein>
    <submittedName>
        <fullName evidence="2">GNAT family N-acetyltransferase</fullName>
    </submittedName>
</protein>
<evidence type="ECO:0000313" key="3">
    <source>
        <dbReference type="EMBL" id="ONK31156.1"/>
    </source>
</evidence>
<dbReference type="SUPFAM" id="SSF55729">
    <property type="entry name" value="Acyl-CoA N-acyltransferases (Nat)"/>
    <property type="match status" value="1"/>
</dbReference>
<dbReference type="Gene3D" id="3.40.630.30">
    <property type="match status" value="1"/>
</dbReference>
<organism evidence="2 4">
    <name type="scientific">Streptococcus azizii</name>
    <dbReference type="NCBI Taxonomy" id="1579424"/>
    <lineage>
        <taxon>Bacteria</taxon>
        <taxon>Bacillati</taxon>
        <taxon>Bacillota</taxon>
        <taxon>Bacilli</taxon>
        <taxon>Lactobacillales</taxon>
        <taxon>Streptococcaceae</taxon>
        <taxon>Streptococcus</taxon>
    </lineage>
</organism>
<feature type="domain" description="N-acetyltransferase" evidence="1">
    <location>
        <begin position="1"/>
        <end position="166"/>
    </location>
</feature>
<dbReference type="PROSITE" id="PS51186">
    <property type="entry name" value="GNAT"/>
    <property type="match status" value="1"/>
</dbReference>
<dbReference type="InterPro" id="IPR000182">
    <property type="entry name" value="GNAT_dom"/>
</dbReference>
<dbReference type="PANTHER" id="PTHR39173:SF1">
    <property type="entry name" value="ACETYLTRANSFERASE"/>
    <property type="match status" value="1"/>
</dbReference>
<keyword evidence="5" id="KW-1185">Reference proteome</keyword>
<dbReference type="AlphaFoldDB" id="A0AB36JRT7"/>
<dbReference type="RefSeq" id="WP_076995256.1">
    <property type="nucleotide sequence ID" value="NZ_MSPR01000001.1"/>
</dbReference>